<dbReference type="EMBL" id="BJYJ01000001">
    <property type="protein sequence ID" value="GEN74345.1"/>
    <property type="molecule type" value="Genomic_DNA"/>
</dbReference>
<gene>
    <name evidence="1" type="ORF">CHA01nite_00850</name>
</gene>
<name>A0A511YGN2_9FLAO</name>
<comment type="caution">
    <text evidence="1">The sequence shown here is derived from an EMBL/GenBank/DDBJ whole genome shotgun (WGS) entry which is preliminary data.</text>
</comment>
<evidence type="ECO:0000313" key="1">
    <source>
        <dbReference type="EMBL" id="GEN74345.1"/>
    </source>
</evidence>
<sequence length="100" mass="11540">MENLSENKELINKYINYIIQQQFSAPVDLTGEYTFTENLVSRKPIIATTFSDKILSDPEMKRFLTSLITEINTGNCSIQSMKMKLTNFPGENWSSLRRIV</sequence>
<dbReference type="OrthoDB" id="1271224at2"/>
<reference evidence="1 2" key="1">
    <citation type="submission" date="2019-07" db="EMBL/GenBank/DDBJ databases">
        <title>Whole genome shotgun sequence of Chryseobacterium hagamense NBRC 105253.</title>
        <authorList>
            <person name="Hosoyama A."/>
            <person name="Uohara A."/>
            <person name="Ohji S."/>
            <person name="Ichikawa N."/>
        </authorList>
    </citation>
    <scope>NUCLEOTIDE SEQUENCE [LARGE SCALE GENOMIC DNA]</scope>
    <source>
        <strain evidence="1 2">NBRC 105253</strain>
    </source>
</reference>
<dbReference type="AlphaFoldDB" id="A0A511YGN2"/>
<dbReference type="Proteomes" id="UP000321863">
    <property type="component" value="Unassembled WGS sequence"/>
</dbReference>
<protein>
    <submittedName>
        <fullName evidence="1">Uncharacterized protein</fullName>
    </submittedName>
</protein>
<evidence type="ECO:0000313" key="2">
    <source>
        <dbReference type="Proteomes" id="UP000321863"/>
    </source>
</evidence>
<proteinExistence type="predicted"/>
<accession>A0A511YGN2</accession>
<dbReference type="RefSeq" id="WP_146939248.1">
    <property type="nucleotide sequence ID" value="NZ_BJYJ01000001.1"/>
</dbReference>
<keyword evidence="2" id="KW-1185">Reference proteome</keyword>
<organism evidence="1 2">
    <name type="scientific">Chryseobacterium hagamense</name>
    <dbReference type="NCBI Taxonomy" id="395935"/>
    <lineage>
        <taxon>Bacteria</taxon>
        <taxon>Pseudomonadati</taxon>
        <taxon>Bacteroidota</taxon>
        <taxon>Flavobacteriia</taxon>
        <taxon>Flavobacteriales</taxon>
        <taxon>Weeksellaceae</taxon>
        <taxon>Chryseobacterium group</taxon>
        <taxon>Chryseobacterium</taxon>
    </lineage>
</organism>